<accession>A0A5B7KHG4</accession>
<reference evidence="2 3" key="1">
    <citation type="submission" date="2019-05" db="EMBL/GenBank/DDBJ databases">
        <title>Another draft genome of Portunus trituberculatus and its Hox gene families provides insights of decapod evolution.</title>
        <authorList>
            <person name="Jeong J.-H."/>
            <person name="Song I."/>
            <person name="Kim S."/>
            <person name="Choi T."/>
            <person name="Kim D."/>
            <person name="Ryu S."/>
            <person name="Kim W."/>
        </authorList>
    </citation>
    <scope>NUCLEOTIDE SEQUENCE [LARGE SCALE GENOMIC DNA]</scope>
    <source>
        <tissue evidence="2">Muscle</tissue>
    </source>
</reference>
<organism evidence="2 3">
    <name type="scientific">Portunus trituberculatus</name>
    <name type="common">Swimming crab</name>
    <name type="synonym">Neptunus trituberculatus</name>
    <dbReference type="NCBI Taxonomy" id="210409"/>
    <lineage>
        <taxon>Eukaryota</taxon>
        <taxon>Metazoa</taxon>
        <taxon>Ecdysozoa</taxon>
        <taxon>Arthropoda</taxon>
        <taxon>Crustacea</taxon>
        <taxon>Multicrustacea</taxon>
        <taxon>Malacostraca</taxon>
        <taxon>Eumalacostraca</taxon>
        <taxon>Eucarida</taxon>
        <taxon>Decapoda</taxon>
        <taxon>Pleocyemata</taxon>
        <taxon>Brachyura</taxon>
        <taxon>Eubrachyura</taxon>
        <taxon>Portunoidea</taxon>
        <taxon>Portunidae</taxon>
        <taxon>Portuninae</taxon>
        <taxon>Portunus</taxon>
    </lineage>
</organism>
<proteinExistence type="predicted"/>
<dbReference type="EMBL" id="VSRR010139100">
    <property type="protein sequence ID" value="MPD04015.1"/>
    <property type="molecule type" value="Genomic_DNA"/>
</dbReference>
<sequence length="61" mass="6636">MHSFSSHTLLTSLHRHSPPVPPPFQPPTPSFPPVTPPARHAVTYSQGRRTAAATEHCTNVV</sequence>
<evidence type="ECO:0000256" key="1">
    <source>
        <dbReference type="SAM" id="MobiDB-lite"/>
    </source>
</evidence>
<keyword evidence="3" id="KW-1185">Reference proteome</keyword>
<name>A0A5B7KHG4_PORTR</name>
<evidence type="ECO:0000313" key="2">
    <source>
        <dbReference type="EMBL" id="MPD04015.1"/>
    </source>
</evidence>
<feature type="region of interest" description="Disordered" evidence="1">
    <location>
        <begin position="1"/>
        <end position="61"/>
    </location>
</feature>
<gene>
    <name evidence="2" type="ORF">E2C01_099683</name>
</gene>
<evidence type="ECO:0000313" key="3">
    <source>
        <dbReference type="Proteomes" id="UP000324222"/>
    </source>
</evidence>
<feature type="compositionally biased region" description="Pro residues" evidence="1">
    <location>
        <begin position="18"/>
        <end position="36"/>
    </location>
</feature>
<protein>
    <submittedName>
        <fullName evidence="2">Uncharacterized protein</fullName>
    </submittedName>
</protein>
<dbReference type="AlphaFoldDB" id="A0A5B7KHG4"/>
<feature type="compositionally biased region" description="Low complexity" evidence="1">
    <location>
        <begin position="1"/>
        <end position="12"/>
    </location>
</feature>
<dbReference type="Proteomes" id="UP000324222">
    <property type="component" value="Unassembled WGS sequence"/>
</dbReference>
<comment type="caution">
    <text evidence="2">The sequence shown here is derived from an EMBL/GenBank/DDBJ whole genome shotgun (WGS) entry which is preliminary data.</text>
</comment>